<protein>
    <submittedName>
        <fullName evidence="2">Uncharacterized protein</fullName>
    </submittedName>
</protein>
<keyword evidence="1" id="KW-0812">Transmembrane</keyword>
<dbReference type="EMBL" id="PP750866">
    <property type="protein sequence ID" value="XBM95026.1"/>
    <property type="molecule type" value="Genomic_DNA"/>
</dbReference>
<proteinExistence type="predicted"/>
<evidence type="ECO:0000256" key="1">
    <source>
        <dbReference type="SAM" id="Phobius"/>
    </source>
</evidence>
<evidence type="ECO:0000313" key="2">
    <source>
        <dbReference type="EMBL" id="XBM95026.1"/>
    </source>
</evidence>
<sequence>MYVVNRRLWIATYIVTWMLVLAVFIGGSPMWVCVIVSVLALAFAGFTDPAPRRIATVRAGCDCARCVSMRARHARRSTDTKDAD</sequence>
<name>A0AAU7H064_9CAUD</name>
<feature type="transmembrane region" description="Helical" evidence="1">
    <location>
        <begin position="14"/>
        <end position="44"/>
    </location>
</feature>
<accession>A0AAU7H064</accession>
<gene>
    <name evidence="2" type="ORF">Geonosis_00061</name>
</gene>
<keyword evidence="1" id="KW-0472">Membrane</keyword>
<keyword evidence="1" id="KW-1133">Transmembrane helix</keyword>
<organism evidence="2">
    <name type="scientific">Streptomyces phage Geonosis</name>
    <dbReference type="NCBI Taxonomy" id="3158856"/>
    <lineage>
        <taxon>Viruses</taxon>
        <taxon>Duplodnaviria</taxon>
        <taxon>Heunggongvirae</taxon>
        <taxon>Uroviricota</taxon>
        <taxon>Caudoviricetes</taxon>
    </lineage>
</organism>
<reference evidence="2" key="1">
    <citation type="submission" date="2024-05" db="EMBL/GenBank/DDBJ databases">
        <title>Isolation and characterization of the new Streptomyces phages Kamino, Geonosis, Abafar and Scarif infecting a broad range of host species.</title>
        <authorList>
            <person name="Rackow B."/>
            <person name="Rolland C."/>
            <person name="Mohnen I."/>
            <person name="Wittmann J."/>
            <person name="Muesken M."/>
            <person name="Overmann J."/>
            <person name="Frunzke J."/>
        </authorList>
    </citation>
    <scope>NUCLEOTIDE SEQUENCE</scope>
</reference>